<dbReference type="AlphaFoldDB" id="W6UVT3"/>
<dbReference type="RefSeq" id="XP_024355942.1">
    <property type="nucleotide sequence ID" value="XM_024489264.1"/>
</dbReference>
<evidence type="ECO:0000313" key="1">
    <source>
        <dbReference type="EMBL" id="EUB64746.1"/>
    </source>
</evidence>
<sequence>MKSSKIINNTNKSGHRMQSATHHASFETWMRINYLFFVSRILQRFLILTHSIRPRASRQICLNDNFMTSKHTAYKFVFKFFNYPLRRLKITWYVNSFLLGFKMGIVSNYKLGKQTNYFYVPKIQHFPPYKCRLKRFFVLKAIYGKHIGQVSCFRYFYESVVLEIRTLNVTKDRK</sequence>
<dbReference type="CTD" id="36335730"/>
<gene>
    <name evidence="1" type="ORF">EGR_00015</name>
</gene>
<reference evidence="1 2" key="1">
    <citation type="journal article" date="2013" name="Nat. Genet.">
        <title>The genome of the hydatid tapeworm Echinococcus granulosus.</title>
        <authorList>
            <person name="Zheng H."/>
            <person name="Zhang W."/>
            <person name="Zhang L."/>
            <person name="Zhang Z."/>
            <person name="Li J."/>
            <person name="Lu G."/>
            <person name="Zhu Y."/>
            <person name="Wang Y."/>
            <person name="Huang Y."/>
            <person name="Liu J."/>
            <person name="Kang H."/>
            <person name="Chen J."/>
            <person name="Wang L."/>
            <person name="Chen A."/>
            <person name="Yu S."/>
            <person name="Gao Z."/>
            <person name="Jin L."/>
            <person name="Gu W."/>
            <person name="Wang Z."/>
            <person name="Zhao L."/>
            <person name="Shi B."/>
            <person name="Wen H."/>
            <person name="Lin R."/>
            <person name="Jones M.K."/>
            <person name="Brejova B."/>
            <person name="Vinar T."/>
            <person name="Zhao G."/>
            <person name="McManus D.P."/>
            <person name="Chen Z."/>
            <person name="Zhou Y."/>
            <person name="Wang S."/>
        </authorList>
    </citation>
    <scope>NUCLEOTIDE SEQUENCE [LARGE SCALE GENOMIC DNA]</scope>
</reference>
<keyword evidence="2" id="KW-1185">Reference proteome</keyword>
<dbReference type="EMBL" id="APAU02000001">
    <property type="protein sequence ID" value="EUB64746.1"/>
    <property type="molecule type" value="Genomic_DNA"/>
</dbReference>
<organism evidence="1 2">
    <name type="scientific">Echinococcus granulosus</name>
    <name type="common">Hydatid tapeworm</name>
    <dbReference type="NCBI Taxonomy" id="6210"/>
    <lineage>
        <taxon>Eukaryota</taxon>
        <taxon>Metazoa</taxon>
        <taxon>Spiralia</taxon>
        <taxon>Lophotrochozoa</taxon>
        <taxon>Platyhelminthes</taxon>
        <taxon>Cestoda</taxon>
        <taxon>Eucestoda</taxon>
        <taxon>Cyclophyllidea</taxon>
        <taxon>Taeniidae</taxon>
        <taxon>Echinococcus</taxon>
        <taxon>Echinococcus granulosus group</taxon>
    </lineage>
</organism>
<proteinExistence type="predicted"/>
<evidence type="ECO:0000313" key="2">
    <source>
        <dbReference type="Proteomes" id="UP000019149"/>
    </source>
</evidence>
<dbReference type="GeneID" id="36335730"/>
<accession>W6UVT3</accession>
<name>W6UVT3_ECHGR</name>
<dbReference type="KEGG" id="egl:EGR_00015"/>
<comment type="caution">
    <text evidence="1">The sequence shown here is derived from an EMBL/GenBank/DDBJ whole genome shotgun (WGS) entry which is preliminary data.</text>
</comment>
<protein>
    <submittedName>
        <fullName evidence="1">Uncharacterized protein</fullName>
    </submittedName>
</protein>
<dbReference type="Proteomes" id="UP000019149">
    <property type="component" value="Unassembled WGS sequence"/>
</dbReference>